<proteinExistence type="predicted"/>
<evidence type="ECO:0000313" key="2">
    <source>
        <dbReference type="EMBL" id="MCD7452003.1"/>
    </source>
</evidence>
<evidence type="ECO:0000256" key="1">
    <source>
        <dbReference type="SAM" id="MobiDB-lite"/>
    </source>
</evidence>
<comment type="caution">
    <text evidence="2">The sequence shown here is derived from an EMBL/GenBank/DDBJ whole genome shotgun (WGS) entry which is preliminary data.</text>
</comment>
<feature type="region of interest" description="Disordered" evidence="1">
    <location>
        <begin position="55"/>
        <end position="82"/>
    </location>
</feature>
<evidence type="ECO:0000313" key="3">
    <source>
        <dbReference type="Proteomes" id="UP000823775"/>
    </source>
</evidence>
<reference evidence="2 3" key="1">
    <citation type="journal article" date="2021" name="BMC Genomics">
        <title>Datura genome reveals duplications of psychoactive alkaloid biosynthetic genes and high mutation rate following tissue culture.</title>
        <authorList>
            <person name="Rajewski A."/>
            <person name="Carter-House D."/>
            <person name="Stajich J."/>
            <person name="Litt A."/>
        </authorList>
    </citation>
    <scope>NUCLEOTIDE SEQUENCE [LARGE SCALE GENOMIC DNA]</scope>
    <source>
        <strain evidence="2">AR-01</strain>
    </source>
</reference>
<gene>
    <name evidence="2" type="ORF">HAX54_014613</name>
</gene>
<keyword evidence="3" id="KW-1185">Reference proteome</keyword>
<sequence>MRRRKNGKKVLAMVVAAVRGISVRGLVAVFLSCCCSRVREEEGVMAVTAVAGNGEKREEGGGATVAGSGEGREKRESNMPLNPMSTALEDALELLNEILVEDSTLQL</sequence>
<name>A0ABS8RZ37_DATST</name>
<dbReference type="EMBL" id="JACEIK010000191">
    <property type="protein sequence ID" value="MCD7452003.1"/>
    <property type="molecule type" value="Genomic_DNA"/>
</dbReference>
<accession>A0ABS8RZ37</accession>
<protein>
    <submittedName>
        <fullName evidence="2">Uncharacterized protein</fullName>
    </submittedName>
</protein>
<dbReference type="Proteomes" id="UP000823775">
    <property type="component" value="Unassembled WGS sequence"/>
</dbReference>
<organism evidence="2 3">
    <name type="scientific">Datura stramonium</name>
    <name type="common">Jimsonweed</name>
    <name type="synonym">Common thornapple</name>
    <dbReference type="NCBI Taxonomy" id="4076"/>
    <lineage>
        <taxon>Eukaryota</taxon>
        <taxon>Viridiplantae</taxon>
        <taxon>Streptophyta</taxon>
        <taxon>Embryophyta</taxon>
        <taxon>Tracheophyta</taxon>
        <taxon>Spermatophyta</taxon>
        <taxon>Magnoliopsida</taxon>
        <taxon>eudicotyledons</taxon>
        <taxon>Gunneridae</taxon>
        <taxon>Pentapetalae</taxon>
        <taxon>asterids</taxon>
        <taxon>lamiids</taxon>
        <taxon>Solanales</taxon>
        <taxon>Solanaceae</taxon>
        <taxon>Solanoideae</taxon>
        <taxon>Datureae</taxon>
        <taxon>Datura</taxon>
    </lineage>
</organism>